<dbReference type="Proteomes" id="UP000464178">
    <property type="component" value="Chromosome"/>
</dbReference>
<protein>
    <submittedName>
        <fullName evidence="1">Uncharacterized protein</fullName>
    </submittedName>
</protein>
<proteinExistence type="predicted"/>
<dbReference type="AlphaFoldDB" id="A0A6P2DAA3"/>
<reference evidence="1 2" key="1">
    <citation type="submission" date="2019-05" db="EMBL/GenBank/DDBJ databases">
        <authorList>
            <consortium name="Science for Life Laboratories"/>
        </authorList>
    </citation>
    <scope>NUCLEOTIDE SEQUENCE [LARGE SCALE GENOMIC DNA]</scope>
    <source>
        <strain evidence="1">Soil9</strain>
    </source>
</reference>
<dbReference type="EMBL" id="LR593886">
    <property type="protein sequence ID" value="VTR97863.1"/>
    <property type="molecule type" value="Genomic_DNA"/>
</dbReference>
<sequence length="80" mass="8552">MSSTKRTGRYEATGTDGKDYVIIEETTFPDASLSVNSSQIEGIKTYKTDAGDSVNRITQGIYEIADKGVTLSAKGSSELP</sequence>
<dbReference type="RefSeq" id="WP_162671394.1">
    <property type="nucleotide sequence ID" value="NZ_LR593886.1"/>
</dbReference>
<evidence type="ECO:0000313" key="1">
    <source>
        <dbReference type="EMBL" id="VTR97863.1"/>
    </source>
</evidence>
<dbReference type="KEGG" id="gms:SOIL9_05040"/>
<name>A0A6P2DAA3_9BACT</name>
<accession>A0A6P2DAA3</accession>
<keyword evidence="2" id="KW-1185">Reference proteome</keyword>
<gene>
    <name evidence="1" type="ORF">SOIL9_05040</name>
</gene>
<organism evidence="1 2">
    <name type="scientific">Gemmata massiliana</name>
    <dbReference type="NCBI Taxonomy" id="1210884"/>
    <lineage>
        <taxon>Bacteria</taxon>
        <taxon>Pseudomonadati</taxon>
        <taxon>Planctomycetota</taxon>
        <taxon>Planctomycetia</taxon>
        <taxon>Gemmatales</taxon>
        <taxon>Gemmataceae</taxon>
        <taxon>Gemmata</taxon>
    </lineage>
</organism>
<evidence type="ECO:0000313" key="2">
    <source>
        <dbReference type="Proteomes" id="UP000464178"/>
    </source>
</evidence>